<proteinExistence type="predicted"/>
<accession>A0A7C3V5V2</accession>
<dbReference type="GO" id="GO:0003677">
    <property type="term" value="F:DNA binding"/>
    <property type="evidence" value="ECO:0007669"/>
    <property type="project" value="InterPro"/>
</dbReference>
<gene>
    <name evidence="2" type="ORF">ENW96_09850</name>
</gene>
<dbReference type="SUPFAM" id="SSF46955">
    <property type="entry name" value="Putative DNA-binding domain"/>
    <property type="match status" value="1"/>
</dbReference>
<evidence type="ECO:0000313" key="2">
    <source>
        <dbReference type="EMBL" id="HGF34674.1"/>
    </source>
</evidence>
<evidence type="ECO:0000259" key="1">
    <source>
        <dbReference type="Pfam" id="PF12728"/>
    </source>
</evidence>
<sequence length="60" mass="6795">MASEKLLRPREVAGRLGISRSSVYRWFWEGKLRGVKLAGGPVRIFESAVFEQILDTDCLV</sequence>
<dbReference type="EMBL" id="DTMF01000243">
    <property type="protein sequence ID" value="HGF34674.1"/>
    <property type="molecule type" value="Genomic_DNA"/>
</dbReference>
<dbReference type="InterPro" id="IPR041657">
    <property type="entry name" value="HTH_17"/>
</dbReference>
<comment type="caution">
    <text evidence="2">The sequence shown here is derived from an EMBL/GenBank/DDBJ whole genome shotgun (WGS) entry which is preliminary data.</text>
</comment>
<dbReference type="InterPro" id="IPR009061">
    <property type="entry name" value="DNA-bd_dom_put_sf"/>
</dbReference>
<dbReference type="NCBIfam" id="TIGR01764">
    <property type="entry name" value="excise"/>
    <property type="match status" value="1"/>
</dbReference>
<protein>
    <submittedName>
        <fullName evidence="2">Helix-turn-helix domain-containing protein</fullName>
    </submittedName>
</protein>
<organism evidence="2">
    <name type="scientific">Desulfobacca acetoxidans</name>
    <dbReference type="NCBI Taxonomy" id="60893"/>
    <lineage>
        <taxon>Bacteria</taxon>
        <taxon>Pseudomonadati</taxon>
        <taxon>Thermodesulfobacteriota</taxon>
        <taxon>Desulfobaccia</taxon>
        <taxon>Desulfobaccales</taxon>
        <taxon>Desulfobaccaceae</taxon>
        <taxon>Desulfobacca</taxon>
    </lineage>
</organism>
<feature type="domain" description="Helix-turn-helix" evidence="1">
    <location>
        <begin position="6"/>
        <end position="50"/>
    </location>
</feature>
<dbReference type="InterPro" id="IPR010093">
    <property type="entry name" value="SinI_DNA-bd"/>
</dbReference>
<dbReference type="AlphaFoldDB" id="A0A7C3V5V2"/>
<reference evidence="2" key="1">
    <citation type="journal article" date="2020" name="mSystems">
        <title>Genome- and Community-Level Interaction Insights into Carbon Utilization and Element Cycling Functions of Hydrothermarchaeota in Hydrothermal Sediment.</title>
        <authorList>
            <person name="Zhou Z."/>
            <person name="Liu Y."/>
            <person name="Xu W."/>
            <person name="Pan J."/>
            <person name="Luo Z.H."/>
            <person name="Li M."/>
        </authorList>
    </citation>
    <scope>NUCLEOTIDE SEQUENCE [LARGE SCALE GENOMIC DNA]</scope>
    <source>
        <strain evidence="2">SpSt-897</strain>
    </source>
</reference>
<dbReference type="Pfam" id="PF12728">
    <property type="entry name" value="HTH_17"/>
    <property type="match status" value="1"/>
</dbReference>
<name>A0A7C3V5V2_9BACT</name>